<feature type="domain" description="GerMN" evidence="2">
    <location>
        <begin position="104"/>
        <end position="195"/>
    </location>
</feature>
<gene>
    <name evidence="3" type="ORF">CUC15_12080</name>
</gene>
<evidence type="ECO:0000313" key="3">
    <source>
        <dbReference type="EMBL" id="AXI09615.1"/>
    </source>
</evidence>
<dbReference type="KEGG" id="ocn:CUC15_12080"/>
<dbReference type="SMART" id="SM00909">
    <property type="entry name" value="Germane"/>
    <property type="match status" value="2"/>
</dbReference>
<dbReference type="Pfam" id="PF10646">
    <property type="entry name" value="Germane"/>
    <property type="match status" value="2"/>
</dbReference>
<dbReference type="AlphaFoldDB" id="A0A345PHY5"/>
<dbReference type="Proteomes" id="UP000253908">
    <property type="component" value="Chromosome"/>
</dbReference>
<organism evidence="3 4">
    <name type="scientific">Oceanobacillus zhaokaii</name>
    <dbReference type="NCBI Taxonomy" id="2052660"/>
    <lineage>
        <taxon>Bacteria</taxon>
        <taxon>Bacillati</taxon>
        <taxon>Bacillota</taxon>
        <taxon>Bacilli</taxon>
        <taxon>Bacillales</taxon>
        <taxon>Bacillaceae</taxon>
        <taxon>Oceanobacillus</taxon>
    </lineage>
</organism>
<evidence type="ECO:0000313" key="4">
    <source>
        <dbReference type="Proteomes" id="UP000253908"/>
    </source>
</evidence>
<feature type="region of interest" description="Disordered" evidence="1">
    <location>
        <begin position="345"/>
        <end position="365"/>
    </location>
</feature>
<dbReference type="InterPro" id="IPR019606">
    <property type="entry name" value="GerMN"/>
</dbReference>
<feature type="domain" description="GerMN" evidence="2">
    <location>
        <begin position="256"/>
        <end position="345"/>
    </location>
</feature>
<reference evidence="4" key="1">
    <citation type="submission" date="2017-11" db="EMBL/GenBank/DDBJ databases">
        <authorList>
            <person name="Zhu W."/>
        </authorList>
    </citation>
    <scope>NUCLEOTIDE SEQUENCE [LARGE SCALE GENOMIC DNA]</scope>
    <source>
        <strain evidence="4">160</strain>
    </source>
</reference>
<dbReference type="EMBL" id="CP024848">
    <property type="protein sequence ID" value="AXI09615.1"/>
    <property type="molecule type" value="Genomic_DNA"/>
</dbReference>
<feature type="region of interest" description="Disordered" evidence="1">
    <location>
        <begin position="26"/>
        <end position="73"/>
    </location>
</feature>
<keyword evidence="4" id="KW-1185">Reference proteome</keyword>
<feature type="compositionally biased region" description="Polar residues" evidence="1">
    <location>
        <begin position="355"/>
        <end position="365"/>
    </location>
</feature>
<evidence type="ECO:0000256" key="1">
    <source>
        <dbReference type="SAM" id="MobiDB-lite"/>
    </source>
</evidence>
<feature type="compositionally biased region" description="Basic and acidic residues" evidence="1">
    <location>
        <begin position="46"/>
        <end position="56"/>
    </location>
</feature>
<proteinExistence type="predicted"/>
<protein>
    <submittedName>
        <fullName evidence="3">Spore gernimation protein</fullName>
    </submittedName>
</protein>
<dbReference type="OrthoDB" id="1715058at2"/>
<dbReference type="RefSeq" id="WP_114916903.1">
    <property type="nucleotide sequence ID" value="NZ_CP024848.1"/>
</dbReference>
<name>A0A345PHY5_9BACI</name>
<dbReference type="PROSITE" id="PS51257">
    <property type="entry name" value="PROKAR_LIPOPROTEIN"/>
    <property type="match status" value="1"/>
</dbReference>
<accession>A0A345PHY5</accession>
<evidence type="ECO:0000259" key="2">
    <source>
        <dbReference type="SMART" id="SM00909"/>
    </source>
</evidence>
<sequence length="365" mass="40376">MQKKGLLMTGAITLSVLLTGCFQGEQSLEDLDPPQNAEEVNNLEKPTTDEDSKASSEESEQTEGEETSEVAEETVPRQLFLLDANGMVASQTLELPKLESKEVATQVIEYLVKGGPVTEMLPNGFQAVLPEGTEVIGVNLKEDGTMIVDLSEEFKDYQASEELQILESVTHTLTQFENVNKVQLWINGHPQTEMPVNGTPIGEGYSRANGINITDTDTLDLVNSQAVTMYYPAEHGENRYYVPVTQYVEKGEEEFFHSIVQSLLEGPGYQADVVNVFNSQTDLASEPVLSDGVLELVFNEEILKDSEQGIIADEVMETLVRTLTEQEAIDAVDIKVENKEKLVNENGESYDEPVTKQTFTPTEKL</sequence>
<feature type="compositionally biased region" description="Acidic residues" evidence="1">
    <location>
        <begin position="57"/>
        <end position="72"/>
    </location>
</feature>